<proteinExistence type="predicted"/>
<gene>
    <name evidence="4" type="ORF">AYJ54_37390</name>
</gene>
<keyword evidence="1" id="KW-0285">Flavoprotein</keyword>
<organism evidence="4 5">
    <name type="scientific">Bradyrhizobium centrolobii</name>
    <dbReference type="NCBI Taxonomy" id="1505087"/>
    <lineage>
        <taxon>Bacteria</taxon>
        <taxon>Pseudomonadati</taxon>
        <taxon>Pseudomonadota</taxon>
        <taxon>Alphaproteobacteria</taxon>
        <taxon>Hyphomicrobiales</taxon>
        <taxon>Nitrobacteraceae</taxon>
        <taxon>Bradyrhizobium</taxon>
    </lineage>
</organism>
<dbReference type="GO" id="GO:0005737">
    <property type="term" value="C:cytoplasm"/>
    <property type="evidence" value="ECO:0007669"/>
    <property type="project" value="TreeGrafter"/>
</dbReference>
<dbReference type="EMBL" id="LUUB01000005">
    <property type="protein sequence ID" value="OAF17025.1"/>
    <property type="molecule type" value="Genomic_DNA"/>
</dbReference>
<evidence type="ECO:0000256" key="2">
    <source>
        <dbReference type="ARBA" id="ARBA00023002"/>
    </source>
</evidence>
<feature type="domain" description="Acyl-CoA dehydrogenase/oxidase C-terminal" evidence="3">
    <location>
        <begin position="14"/>
        <end position="127"/>
    </location>
</feature>
<evidence type="ECO:0000259" key="3">
    <source>
        <dbReference type="Pfam" id="PF00441"/>
    </source>
</evidence>
<reference evidence="4 5" key="1">
    <citation type="submission" date="2016-03" db="EMBL/GenBank/DDBJ databases">
        <title>Draft Genome Sequence of the Strain BR 10245 (Bradyrhizobium sp.) isolated from nodules of Centrolobium paraense.</title>
        <authorList>
            <person name="Simoes-Araujo J.L.Sr."/>
            <person name="Barauna A.C."/>
            <person name="Silva K."/>
            <person name="Zilli J.E."/>
        </authorList>
    </citation>
    <scope>NUCLEOTIDE SEQUENCE [LARGE SCALE GENOMIC DNA]</scope>
    <source>
        <strain evidence="4 5">BR 10245</strain>
    </source>
</reference>
<comment type="caution">
    <text evidence="4">The sequence shown here is derived from an EMBL/GenBank/DDBJ whole genome shotgun (WGS) entry which is preliminary data.</text>
</comment>
<dbReference type="Pfam" id="PF00441">
    <property type="entry name" value="Acyl-CoA_dh_1"/>
    <property type="match status" value="1"/>
</dbReference>
<dbReference type="AlphaFoldDB" id="A0A176ZAU0"/>
<dbReference type="SUPFAM" id="SSF47203">
    <property type="entry name" value="Acyl-CoA dehydrogenase C-terminal domain-like"/>
    <property type="match status" value="1"/>
</dbReference>
<accession>A0A176ZAU0</accession>
<evidence type="ECO:0000313" key="5">
    <source>
        <dbReference type="Proteomes" id="UP000076959"/>
    </source>
</evidence>
<sequence>MAEPTTNTRRAQEIARFRGRVVFDRPIGKHQAIQHPLAANWVDLEAAHLLMMKAAWLYDNGKDCGAEANAAKYFSAEAGFRACEQAILTHGGMGYSKEFYVERYLREIMIPRIAPVSREVILSHITRARSPEVVLRGKQRSRFRLRDVQHRGAHACFLPRSRTSRK</sequence>
<evidence type="ECO:0000256" key="1">
    <source>
        <dbReference type="ARBA" id="ARBA00022630"/>
    </source>
</evidence>
<name>A0A176ZAU0_9BRAD</name>
<protein>
    <recommendedName>
        <fullName evidence="3">Acyl-CoA dehydrogenase/oxidase C-terminal domain-containing protein</fullName>
    </recommendedName>
</protein>
<dbReference type="GO" id="GO:0003995">
    <property type="term" value="F:acyl-CoA dehydrogenase activity"/>
    <property type="evidence" value="ECO:0007669"/>
    <property type="project" value="TreeGrafter"/>
</dbReference>
<dbReference type="STRING" id="1505087.AYJ54_37390"/>
<dbReference type="InterPro" id="IPR009075">
    <property type="entry name" value="AcylCo_DH/oxidase_C"/>
</dbReference>
<dbReference type="Gene3D" id="1.20.140.10">
    <property type="entry name" value="Butyryl-CoA Dehydrogenase, subunit A, domain 3"/>
    <property type="match status" value="1"/>
</dbReference>
<dbReference type="PANTHER" id="PTHR48083:SF1">
    <property type="entry name" value="DEHYDROGENASE, PUTATIVE (AFU_ORTHOLOGUE AFUA_7G06510)-RELATED"/>
    <property type="match status" value="1"/>
</dbReference>
<keyword evidence="5" id="KW-1185">Reference proteome</keyword>
<dbReference type="InterPro" id="IPR050741">
    <property type="entry name" value="Acyl-CoA_dehydrogenase"/>
</dbReference>
<dbReference type="Proteomes" id="UP000076959">
    <property type="component" value="Unassembled WGS sequence"/>
</dbReference>
<keyword evidence="2" id="KW-0560">Oxidoreductase</keyword>
<dbReference type="InterPro" id="IPR036250">
    <property type="entry name" value="AcylCo_DH-like_C"/>
</dbReference>
<dbReference type="PANTHER" id="PTHR48083">
    <property type="entry name" value="MEDIUM-CHAIN SPECIFIC ACYL-COA DEHYDROGENASE, MITOCHONDRIAL-RELATED"/>
    <property type="match status" value="1"/>
</dbReference>
<evidence type="ECO:0000313" key="4">
    <source>
        <dbReference type="EMBL" id="OAF17025.1"/>
    </source>
</evidence>
<dbReference type="GO" id="GO:0033539">
    <property type="term" value="P:fatty acid beta-oxidation using acyl-CoA dehydrogenase"/>
    <property type="evidence" value="ECO:0007669"/>
    <property type="project" value="TreeGrafter"/>
</dbReference>